<evidence type="ECO:0000313" key="4">
    <source>
        <dbReference type="Proteomes" id="UP000297948"/>
    </source>
</evidence>
<dbReference type="EMBL" id="SRID01000116">
    <property type="protein sequence ID" value="TGB08826.1"/>
    <property type="molecule type" value="Genomic_DNA"/>
</dbReference>
<dbReference type="PANTHER" id="PTHR30466">
    <property type="entry name" value="FLAVIN REDUCTASE"/>
    <property type="match status" value="1"/>
</dbReference>
<dbReference type="InterPro" id="IPR002563">
    <property type="entry name" value="Flavin_Rdtase-like_dom"/>
</dbReference>
<dbReference type="Pfam" id="PF01613">
    <property type="entry name" value="Flavin_Reduct"/>
    <property type="match status" value="1"/>
</dbReference>
<organism evidence="3 4">
    <name type="scientific">Streptomyces palmae</name>
    <dbReference type="NCBI Taxonomy" id="1701085"/>
    <lineage>
        <taxon>Bacteria</taxon>
        <taxon>Bacillati</taxon>
        <taxon>Actinomycetota</taxon>
        <taxon>Actinomycetes</taxon>
        <taxon>Kitasatosporales</taxon>
        <taxon>Streptomycetaceae</taxon>
        <taxon>Streptomyces</taxon>
    </lineage>
</organism>
<protein>
    <submittedName>
        <fullName evidence="3">Flavin reductase</fullName>
    </submittedName>
</protein>
<dbReference type="GO" id="GO:0006208">
    <property type="term" value="P:pyrimidine nucleobase catabolic process"/>
    <property type="evidence" value="ECO:0007669"/>
    <property type="project" value="TreeGrafter"/>
</dbReference>
<accession>A0A4Z0H6T8</accession>
<dbReference type="SMART" id="SM00903">
    <property type="entry name" value="Flavin_Reduct"/>
    <property type="match status" value="1"/>
</dbReference>
<keyword evidence="4" id="KW-1185">Reference proteome</keyword>
<keyword evidence="1" id="KW-0560">Oxidoreductase</keyword>
<evidence type="ECO:0000313" key="3">
    <source>
        <dbReference type="EMBL" id="TGB08826.1"/>
    </source>
</evidence>
<dbReference type="Proteomes" id="UP000297948">
    <property type="component" value="Unassembled WGS sequence"/>
</dbReference>
<proteinExistence type="predicted"/>
<gene>
    <name evidence="3" type="ORF">E4099_14760</name>
</gene>
<comment type="caution">
    <text evidence="3">The sequence shown here is derived from an EMBL/GenBank/DDBJ whole genome shotgun (WGS) entry which is preliminary data.</text>
</comment>
<dbReference type="PANTHER" id="PTHR30466:SF1">
    <property type="entry name" value="FMN REDUCTASE (NADH) RUTF"/>
    <property type="match status" value="1"/>
</dbReference>
<sequence>MCPTGAPPRQTVDRRTVEPDRAALLRRTLRRHAAGVTVITVPGPAGFTATSFTSVSLRPALVSFCVARTSSAADAVARADRFAVHLLGADDADLADRFARSGSDRFAGARIELHAGVPVLSDAPAWLSARIAARHPVGDHVLVVGEVEAGGVRRPSPALVRHDGAYARPARLHP</sequence>
<dbReference type="AlphaFoldDB" id="A0A4Z0H6T8"/>
<dbReference type="OrthoDB" id="9792858at2"/>
<dbReference type="InterPro" id="IPR012349">
    <property type="entry name" value="Split_barrel_FMN-bd"/>
</dbReference>
<feature type="domain" description="Flavin reductase like" evidence="2">
    <location>
        <begin position="29"/>
        <end position="168"/>
    </location>
</feature>
<evidence type="ECO:0000256" key="1">
    <source>
        <dbReference type="ARBA" id="ARBA00023002"/>
    </source>
</evidence>
<dbReference type="SUPFAM" id="SSF50475">
    <property type="entry name" value="FMN-binding split barrel"/>
    <property type="match status" value="1"/>
</dbReference>
<reference evidence="3 4" key="1">
    <citation type="submission" date="2019-03" db="EMBL/GenBank/DDBJ databases">
        <authorList>
            <person name="Gonzalez-Pimentel J.L."/>
        </authorList>
    </citation>
    <scope>NUCLEOTIDE SEQUENCE [LARGE SCALE GENOMIC DNA]</scope>
    <source>
        <strain evidence="3 4">JCM 31289</strain>
    </source>
</reference>
<evidence type="ECO:0000259" key="2">
    <source>
        <dbReference type="SMART" id="SM00903"/>
    </source>
</evidence>
<dbReference type="Gene3D" id="2.30.110.10">
    <property type="entry name" value="Electron Transport, Fmn-binding Protein, Chain A"/>
    <property type="match status" value="1"/>
</dbReference>
<dbReference type="InterPro" id="IPR050268">
    <property type="entry name" value="NADH-dep_flavin_reductase"/>
</dbReference>
<dbReference type="GO" id="GO:0042602">
    <property type="term" value="F:riboflavin reductase (NADPH) activity"/>
    <property type="evidence" value="ECO:0007669"/>
    <property type="project" value="TreeGrafter"/>
</dbReference>
<dbReference type="GO" id="GO:0010181">
    <property type="term" value="F:FMN binding"/>
    <property type="evidence" value="ECO:0007669"/>
    <property type="project" value="InterPro"/>
</dbReference>
<name>A0A4Z0H6T8_9ACTN</name>